<dbReference type="InterPro" id="IPR001278">
    <property type="entry name" value="Arg-tRNA-ligase"/>
</dbReference>
<keyword evidence="3" id="KW-0963">Cytoplasm</keyword>
<evidence type="ECO:0000313" key="12">
    <source>
        <dbReference type="EMBL" id="MBD2195782.1"/>
    </source>
</evidence>
<keyword evidence="13" id="KW-1185">Reference proteome</keyword>
<dbReference type="GO" id="GO:0016874">
    <property type="term" value="F:ligase activity"/>
    <property type="evidence" value="ECO:0007669"/>
    <property type="project" value="UniProtKB-KW"/>
</dbReference>
<protein>
    <recommendedName>
        <fullName evidence="2">arginine--tRNA ligase</fullName>
        <ecNumber evidence="2">6.1.1.19</ecNumber>
    </recommendedName>
</protein>
<evidence type="ECO:0000256" key="10">
    <source>
        <dbReference type="RuleBase" id="RU363038"/>
    </source>
</evidence>
<comment type="catalytic activity">
    <reaction evidence="9">
        <text>tRNA(Arg) + L-arginine + ATP = L-arginyl-tRNA(Arg) + AMP + diphosphate</text>
        <dbReference type="Rhea" id="RHEA:20301"/>
        <dbReference type="Rhea" id="RHEA-COMP:9658"/>
        <dbReference type="Rhea" id="RHEA-COMP:9673"/>
        <dbReference type="ChEBI" id="CHEBI:30616"/>
        <dbReference type="ChEBI" id="CHEBI:32682"/>
        <dbReference type="ChEBI" id="CHEBI:33019"/>
        <dbReference type="ChEBI" id="CHEBI:78442"/>
        <dbReference type="ChEBI" id="CHEBI:78513"/>
        <dbReference type="ChEBI" id="CHEBI:456215"/>
        <dbReference type="EC" id="6.1.1.19"/>
    </reaction>
</comment>
<dbReference type="EMBL" id="JACJQH010000012">
    <property type="protein sequence ID" value="MBD2195782.1"/>
    <property type="molecule type" value="Genomic_DNA"/>
</dbReference>
<comment type="similarity">
    <text evidence="1 10">Belongs to the class-I aminoacyl-tRNA synthetase family.</text>
</comment>
<evidence type="ECO:0000259" key="11">
    <source>
        <dbReference type="SMART" id="SM00836"/>
    </source>
</evidence>
<dbReference type="PANTHER" id="PTHR11956:SF5">
    <property type="entry name" value="ARGININE--TRNA LIGASE, CYTOPLASMIC"/>
    <property type="match status" value="1"/>
</dbReference>
<dbReference type="SMART" id="SM00836">
    <property type="entry name" value="DALR_1"/>
    <property type="match status" value="1"/>
</dbReference>
<accession>A0ABR8A715</accession>
<dbReference type="InterPro" id="IPR009080">
    <property type="entry name" value="tRNAsynth_Ia_anticodon-bd"/>
</dbReference>
<sequence>MNKLAKINAVRRREVEAFRDEQIAIHKKKSLPNFGDYPLVKLRKRIADALSKRWGQGHLEPQFELIEREKFGGDVALKLEQLLKNGGPKRFIKEYQPWIVEVLKGEEFSDSIAQVQTKGMYINLTLSDHWFLKSAQTIFDMGSSFGLSDIQANRTIIVDYSSPNVAKVLHAGHIRSTIIGHVLSNLHEACGALVYRINHINDFGGFGFNLEGYRRFKDQFPSTMGNNDRLLEIYRIRRTTERIVAEDLSLNTLSEEEQALLGRYFPNIQDEQGLKTAFAEFVAASDRRFAALEAGVEEEVDLWAAMVKWSLEDFDRFYNALGIHIDFVLGESFYFYAGDALIDECLASGQAVVYTQTLAAQDIQELDLLLALEKMTQSEHDSRVELIRKDIGAVVVPLEDGERYVVRRADGRSIYATRDIGAIALRCELFSPTNITYVVGQEQKVHFSRLFKAAYKIGIAPPDLRLKHLYFGFYIDAQTGKKLSSRDTVSGVNQLLTESFKYFRSRLSDRANQTEAELNHAARQLAVGSLVFNDLKQDMKGSVDIDSTTLENTITGFEKSGGAYMVYSACRARSIMRKYGKEPIPADQIEQFEINEQEAMLLLKLQQIPEKIAASADQANPSLLIRHLLETAMLYNSYYTRAPVITDGVANPARLLITVAVQQSLINSLKLCHVDCPPTI</sequence>
<evidence type="ECO:0000256" key="6">
    <source>
        <dbReference type="ARBA" id="ARBA00022840"/>
    </source>
</evidence>
<dbReference type="RefSeq" id="WP_190540268.1">
    <property type="nucleotide sequence ID" value="NZ_CAWPNO010000024.1"/>
</dbReference>
<evidence type="ECO:0000256" key="2">
    <source>
        <dbReference type="ARBA" id="ARBA00012837"/>
    </source>
</evidence>
<dbReference type="InterPro" id="IPR001412">
    <property type="entry name" value="aa-tRNA-synth_I_CS"/>
</dbReference>
<reference evidence="12 13" key="1">
    <citation type="journal article" date="2020" name="ISME J.">
        <title>Comparative genomics reveals insights into cyanobacterial evolution and habitat adaptation.</title>
        <authorList>
            <person name="Chen M.Y."/>
            <person name="Teng W.K."/>
            <person name="Zhao L."/>
            <person name="Hu C.X."/>
            <person name="Zhou Y.K."/>
            <person name="Han B.P."/>
            <person name="Song L.R."/>
            <person name="Shu W.S."/>
        </authorList>
    </citation>
    <scope>NUCLEOTIDE SEQUENCE [LARGE SCALE GENOMIC DNA]</scope>
    <source>
        <strain evidence="12 13">FACHB-288</strain>
    </source>
</reference>
<comment type="caution">
    <text evidence="12">The sequence shown here is derived from an EMBL/GenBank/DDBJ whole genome shotgun (WGS) entry which is preliminary data.</text>
</comment>
<dbReference type="PROSITE" id="PS00178">
    <property type="entry name" value="AA_TRNA_LIGASE_I"/>
    <property type="match status" value="1"/>
</dbReference>
<evidence type="ECO:0000256" key="5">
    <source>
        <dbReference type="ARBA" id="ARBA00022741"/>
    </source>
</evidence>
<keyword evidence="5 10" id="KW-0547">Nucleotide-binding</keyword>
<dbReference type="Gene3D" id="3.40.50.620">
    <property type="entry name" value="HUPs"/>
    <property type="match status" value="1"/>
</dbReference>
<keyword evidence="8 10" id="KW-0030">Aminoacyl-tRNA synthetase</keyword>
<evidence type="ECO:0000256" key="1">
    <source>
        <dbReference type="ARBA" id="ARBA00005594"/>
    </source>
</evidence>
<evidence type="ECO:0000256" key="8">
    <source>
        <dbReference type="ARBA" id="ARBA00023146"/>
    </source>
</evidence>
<feature type="domain" description="DALR anticodon binding" evidence="11">
    <location>
        <begin position="565"/>
        <end position="680"/>
    </location>
</feature>
<evidence type="ECO:0000313" key="13">
    <source>
        <dbReference type="Proteomes" id="UP000658514"/>
    </source>
</evidence>
<name>A0ABR8A715_9CYAN</name>
<dbReference type="InterPro" id="IPR014729">
    <property type="entry name" value="Rossmann-like_a/b/a_fold"/>
</dbReference>
<dbReference type="InterPro" id="IPR008909">
    <property type="entry name" value="DALR_anticod-bd"/>
</dbReference>
<dbReference type="InterPro" id="IPR035684">
    <property type="entry name" value="ArgRS_core"/>
</dbReference>
<dbReference type="PRINTS" id="PR01038">
    <property type="entry name" value="TRNASYNTHARG"/>
</dbReference>
<dbReference type="PANTHER" id="PTHR11956">
    <property type="entry name" value="ARGINYL-TRNA SYNTHETASE"/>
    <property type="match status" value="1"/>
</dbReference>
<dbReference type="SUPFAM" id="SSF47323">
    <property type="entry name" value="Anticodon-binding domain of a subclass of class I aminoacyl-tRNA synthetases"/>
    <property type="match status" value="1"/>
</dbReference>
<proteinExistence type="inferred from homology"/>
<dbReference type="SUPFAM" id="SSF52374">
    <property type="entry name" value="Nucleotidylyl transferase"/>
    <property type="match status" value="1"/>
</dbReference>
<keyword evidence="7 10" id="KW-0648">Protein biosynthesis</keyword>
<evidence type="ECO:0000256" key="7">
    <source>
        <dbReference type="ARBA" id="ARBA00022917"/>
    </source>
</evidence>
<dbReference type="Gene3D" id="1.10.730.10">
    <property type="entry name" value="Isoleucyl-tRNA Synthetase, Domain 1"/>
    <property type="match status" value="1"/>
</dbReference>
<dbReference type="Proteomes" id="UP000658514">
    <property type="component" value="Unassembled WGS sequence"/>
</dbReference>
<keyword evidence="4 10" id="KW-0436">Ligase</keyword>
<evidence type="ECO:0000256" key="9">
    <source>
        <dbReference type="ARBA" id="ARBA00049339"/>
    </source>
</evidence>
<organism evidence="12 13">
    <name type="scientific">Calothrix parietina FACHB-288</name>
    <dbReference type="NCBI Taxonomy" id="2692896"/>
    <lineage>
        <taxon>Bacteria</taxon>
        <taxon>Bacillati</taxon>
        <taxon>Cyanobacteriota</taxon>
        <taxon>Cyanophyceae</taxon>
        <taxon>Nostocales</taxon>
        <taxon>Calotrichaceae</taxon>
        <taxon>Calothrix</taxon>
    </lineage>
</organism>
<dbReference type="Pfam" id="PF00750">
    <property type="entry name" value="tRNA-synt_1d"/>
    <property type="match status" value="2"/>
</dbReference>
<gene>
    <name evidence="12" type="primary">argS</name>
    <name evidence="12" type="ORF">H6G24_09800</name>
</gene>
<dbReference type="Pfam" id="PF05746">
    <property type="entry name" value="DALR_1"/>
    <property type="match status" value="1"/>
</dbReference>
<evidence type="ECO:0000256" key="3">
    <source>
        <dbReference type="ARBA" id="ARBA00022490"/>
    </source>
</evidence>
<evidence type="ECO:0000256" key="4">
    <source>
        <dbReference type="ARBA" id="ARBA00022598"/>
    </source>
</evidence>
<keyword evidence="6 10" id="KW-0067">ATP-binding</keyword>
<dbReference type="EC" id="6.1.1.19" evidence="2"/>